<evidence type="ECO:0000256" key="1">
    <source>
        <dbReference type="SAM" id="MobiDB-lite"/>
    </source>
</evidence>
<dbReference type="PANTHER" id="PTHR47367">
    <property type="entry name" value="AUXIN-REGULATED PROTEIN-LIKE"/>
    <property type="match status" value="1"/>
</dbReference>
<dbReference type="EMBL" id="JAYMYR010000007">
    <property type="protein sequence ID" value="KAK7352114.1"/>
    <property type="molecule type" value="Genomic_DNA"/>
</dbReference>
<evidence type="ECO:0000313" key="2">
    <source>
        <dbReference type="EMBL" id="KAK7352114.1"/>
    </source>
</evidence>
<evidence type="ECO:0000313" key="3">
    <source>
        <dbReference type="Proteomes" id="UP001374584"/>
    </source>
</evidence>
<comment type="caution">
    <text evidence="2">The sequence shown here is derived from an EMBL/GenBank/DDBJ whole genome shotgun (WGS) entry which is preliminary data.</text>
</comment>
<keyword evidence="3" id="KW-1185">Reference proteome</keyword>
<proteinExistence type="predicted"/>
<protein>
    <recommendedName>
        <fullName evidence="4">Rho-GAP domain-containing protein</fullName>
    </recommendedName>
</protein>
<evidence type="ECO:0008006" key="4">
    <source>
        <dbReference type="Google" id="ProtNLM"/>
    </source>
</evidence>
<dbReference type="PANTHER" id="PTHR47367:SF1">
    <property type="entry name" value="OS07G0486500 PROTEIN"/>
    <property type="match status" value="1"/>
</dbReference>
<accession>A0AAN9QYK8</accession>
<dbReference type="Proteomes" id="UP001374584">
    <property type="component" value="Unassembled WGS sequence"/>
</dbReference>
<sequence length="174" mass="19692">MYGCRKKKSTTISSPSKKQYELEKSRKEKEAIISIENNYLTELADRNKESSGVSTMVLSLGIRFRSMKARTMRTRQTSTPEDDGEAIDASSPIPLDDVTPVDFGAIEVIQLLVEHHNAIFTDANETVWKLIVLLMFLYLLVDLDLLKLLSLMCSVIVVFLRGSMIRDLCLLVYV</sequence>
<reference evidence="2 3" key="1">
    <citation type="submission" date="2024-01" db="EMBL/GenBank/DDBJ databases">
        <title>The genomes of 5 underutilized Papilionoideae crops provide insights into root nodulation and disease resistanc.</title>
        <authorList>
            <person name="Jiang F."/>
        </authorList>
    </citation>
    <scope>NUCLEOTIDE SEQUENCE [LARGE SCALE GENOMIC DNA]</scope>
    <source>
        <strain evidence="2">JINMINGXINNONG_FW02</strain>
        <tissue evidence="2">Leaves</tissue>
    </source>
</reference>
<dbReference type="AlphaFoldDB" id="A0AAN9QYK8"/>
<feature type="compositionally biased region" description="Basic and acidic residues" evidence="1">
    <location>
        <begin position="18"/>
        <end position="27"/>
    </location>
</feature>
<feature type="region of interest" description="Disordered" evidence="1">
    <location>
        <begin position="1"/>
        <end position="27"/>
    </location>
</feature>
<name>A0AAN9QYK8_PHACN</name>
<organism evidence="2 3">
    <name type="scientific">Phaseolus coccineus</name>
    <name type="common">Scarlet runner bean</name>
    <name type="synonym">Phaseolus multiflorus</name>
    <dbReference type="NCBI Taxonomy" id="3886"/>
    <lineage>
        <taxon>Eukaryota</taxon>
        <taxon>Viridiplantae</taxon>
        <taxon>Streptophyta</taxon>
        <taxon>Embryophyta</taxon>
        <taxon>Tracheophyta</taxon>
        <taxon>Spermatophyta</taxon>
        <taxon>Magnoliopsida</taxon>
        <taxon>eudicotyledons</taxon>
        <taxon>Gunneridae</taxon>
        <taxon>Pentapetalae</taxon>
        <taxon>rosids</taxon>
        <taxon>fabids</taxon>
        <taxon>Fabales</taxon>
        <taxon>Fabaceae</taxon>
        <taxon>Papilionoideae</taxon>
        <taxon>50 kb inversion clade</taxon>
        <taxon>NPAAA clade</taxon>
        <taxon>indigoferoid/millettioid clade</taxon>
        <taxon>Phaseoleae</taxon>
        <taxon>Phaseolus</taxon>
    </lineage>
</organism>
<gene>
    <name evidence="2" type="ORF">VNO80_17532</name>
</gene>